<sequence length="1828" mass="202628">MATHDYGEMRNNLRTLWEDGERVFSRVRLPADDGDRTLLIARPAVEQPGSASLDRLAHEFALKDELDGAWAVRPLELIRKGGETLLVLEDPGGEPLDRLLGAPLQLERSLPLAIGIATALSQAHQRGLIHKDIKPAHILVNDATGDVRLTGFGIASRLPRERQKPGHPELIAGTLAYMAPEQTGRMNRSIDSRSDLYALGVTLYEMLTGTLPFTALDPLEWVHCHIARQPAAPDERARGIPAPLSAIVMKLLSKPAEDRYQTASGLAWDLRRCLAEWDATHQIKPFPLGTHDTTRQLLIPEKLYGRDTEIATLLDAFDRVATQGASELILVSGYAGVGKSSVVNELHKVIVLPRGLFISGKFDLRLRDIPYATLAQAFAELIRQILNGQDADVVRWRDAIEHAVGQHGRLLTDLIPELENLIGPQPSVPALSPLETQLRFRSVFQKFVSAFARAEHPLVIFVDDLQWLDPATLTVVEHLITHPDTHHLLLIGAYRENEVGPGHPLMHTLGSIRKAGTTVHEIVLGPLSPNDFSELLCDAFRCKRDRALPLASLVHQKTGGNPFFAGQFLTNLFEEGLLEFESNSATWRWNLEQIDAKGFTENVVDLMIRRLQRLPPAAQDALKLLACLGSQADFGTLASVWGGAEAIAHADFADAVRAGAIISMDGGFKFLHDRVQEAAYALIPVESRAEHHLRIGRLLLSRLADADIAARIFDLVNQLNLGGELIVERAEAHRAAALNLDAAKKAKASTAYRSACNYLAAAASLLSQQGWDDCYELTFGVWFERADCEFLLSHFSEATRWIDEMLLRARSNIHRAEAYRLRMVLQLMSGDNAPAVRTARECLRMFDIELPEHPTDDEVSAAYDSVWALLGTCPIESLLGLPMMEEPEMREVMNIFHMLAQTAYFTDINLAQTIACRMVTVTQQYGTTDSAVFAYASISILLGPYFQRYRDGEAFARLAVAVAEKHRFAAQRVAAHFFLQMAVLWTQPIEIAVRCVDTATRYAHETGEVIYASFSLEHRLTDILARGDHLDETWLESVKAIEFVKRINFRHVHDILSSIQSFVQRLRGRPGDQAVPGEATIEAQITEHGIAVVNCFHWILQVQQHYLWGEPEKALACAAKATPLLWSARCHIQFANYCFYYSLALAAVHSTASTDRQAGIQADIAANVQAFERWAQSCPVTFAHKHLLLRAELARLDGHLMTAMRLYEDAGHLASQHGFVQDEALANELAGQCSLASGLERAALAYFREARDCYFRWGAHGKIEQLDRRYPFVKPEAVLVSRVTIDEYAGQLDVATIVKTAQIISGEMVLENLIKSLMMIAVQHAGAERGLLILPQGDQQRIEAEATIQDGKVIVQLPQQPLNPTALPKSLFHFVASTHESVIIDDASVENRFSDDPYIRQKSVRSVLCLPLLKQAKLIGVLYLENNLAPCVFAPMRIALLKLLASQAAIALENACLYRDVAEREAKIRRLVDANIVGILIGDLEGRILEANDAFLRMLGYDRDDLLAGCPRWKDLTPPEWLERSRMEWEKLENTGILQPYEKEYFRKDGSRVPVLIGIAMLDEKATQAIAFVLDLSEQKRAEADASRMQLELAHANRVTAIGQLTASINHEIKQPIAGITLNASTALRSLGREPPDVAEARQALDRIVRDARRAGEVMTRIHGLVRKTQSCQESLQINDAIREIHALTYSEANRNGVSVRMELAENLPLIEGDRVQLQQVMLNLVINAIDALSAIDAGPRELTISTAVNEPGIVLVAVRDSGPGIAAEDIKRLFDPFYTTKASGMGMGLSICHSIVTAHGGRLWASANFPRGATFQFTVPVHPADSA</sequence>
<dbReference type="Proteomes" id="UP001558850">
    <property type="component" value="Unassembled WGS sequence"/>
</dbReference>
<dbReference type="EMBL" id="JBFRCH010000031">
    <property type="protein sequence ID" value="MEX3936398.1"/>
    <property type="molecule type" value="Genomic_DNA"/>
</dbReference>
<gene>
    <name evidence="1" type="ORF">AB4Y32_32235</name>
</gene>
<evidence type="ECO:0000313" key="2">
    <source>
        <dbReference type="Proteomes" id="UP001558850"/>
    </source>
</evidence>
<name>A0ACC6U9T9_9BURK</name>
<accession>A0ACC6U9T9</accession>
<protein>
    <submittedName>
        <fullName evidence="1">AAA family ATPase</fullName>
    </submittedName>
</protein>
<evidence type="ECO:0000313" key="1">
    <source>
        <dbReference type="EMBL" id="MEX3936398.1"/>
    </source>
</evidence>
<proteinExistence type="predicted"/>
<reference evidence="1" key="1">
    <citation type="submission" date="2024-07" db="EMBL/GenBank/DDBJ databases">
        <title>A survey of Mimosa microsymbionts across Brazilian biomes reveals a high diversity of Paraburkholderia nodulating endemic species, but also that Cupriavidus is common as a symbiont of widespread species.</title>
        <authorList>
            <person name="Rouws L."/>
            <person name="Barauna A."/>
            <person name="Beukes C."/>
            <person name="Rouws J.R.C."/>
            <person name="De Faria S.M."/>
            <person name="Gross E."/>
            <person name="Bueno Dos Reis Junior F."/>
            <person name="Simon M.F."/>
            <person name="Maluk M."/>
            <person name="Odee D.W."/>
            <person name="Kenicer G."/>
            <person name="Young J.P.W."/>
            <person name="Reis V.M."/>
            <person name="Zilli J."/>
            <person name="James E.K."/>
        </authorList>
    </citation>
    <scope>NUCLEOTIDE SEQUENCE</scope>
    <source>
        <strain evidence="1">EG181B</strain>
    </source>
</reference>
<organism evidence="1 2">
    <name type="scientific">Paraburkholderia phymatum</name>
    <dbReference type="NCBI Taxonomy" id="148447"/>
    <lineage>
        <taxon>Bacteria</taxon>
        <taxon>Pseudomonadati</taxon>
        <taxon>Pseudomonadota</taxon>
        <taxon>Betaproteobacteria</taxon>
        <taxon>Burkholderiales</taxon>
        <taxon>Burkholderiaceae</taxon>
        <taxon>Paraburkholderia</taxon>
    </lineage>
</organism>
<keyword evidence="2" id="KW-1185">Reference proteome</keyword>
<comment type="caution">
    <text evidence="1">The sequence shown here is derived from an EMBL/GenBank/DDBJ whole genome shotgun (WGS) entry which is preliminary data.</text>
</comment>